<dbReference type="EMBL" id="GBXM01055236">
    <property type="protein sequence ID" value="JAH53341.1"/>
    <property type="molecule type" value="Transcribed_RNA"/>
</dbReference>
<reference evidence="1" key="2">
    <citation type="journal article" date="2015" name="Fish Shellfish Immunol.">
        <title>Early steps in the European eel (Anguilla anguilla)-Vibrio vulnificus interaction in the gills: Role of the RtxA13 toxin.</title>
        <authorList>
            <person name="Callol A."/>
            <person name="Pajuelo D."/>
            <person name="Ebbesson L."/>
            <person name="Teles M."/>
            <person name="MacKenzie S."/>
            <person name="Amaro C."/>
        </authorList>
    </citation>
    <scope>NUCLEOTIDE SEQUENCE</scope>
</reference>
<evidence type="ECO:0000313" key="1">
    <source>
        <dbReference type="EMBL" id="JAH53341.1"/>
    </source>
</evidence>
<protein>
    <submittedName>
        <fullName evidence="1">Uncharacterized protein</fullName>
    </submittedName>
</protein>
<proteinExistence type="predicted"/>
<sequence length="41" mass="4905">MIILGLRDEYMKISEKHPGTCRHHERRQSGLLIFNQIIQQN</sequence>
<name>A0A0E9TIE3_ANGAN</name>
<organism evidence="1">
    <name type="scientific">Anguilla anguilla</name>
    <name type="common">European freshwater eel</name>
    <name type="synonym">Muraena anguilla</name>
    <dbReference type="NCBI Taxonomy" id="7936"/>
    <lineage>
        <taxon>Eukaryota</taxon>
        <taxon>Metazoa</taxon>
        <taxon>Chordata</taxon>
        <taxon>Craniata</taxon>
        <taxon>Vertebrata</taxon>
        <taxon>Euteleostomi</taxon>
        <taxon>Actinopterygii</taxon>
        <taxon>Neopterygii</taxon>
        <taxon>Teleostei</taxon>
        <taxon>Anguilliformes</taxon>
        <taxon>Anguillidae</taxon>
        <taxon>Anguilla</taxon>
    </lineage>
</organism>
<dbReference type="AlphaFoldDB" id="A0A0E9TIE3"/>
<accession>A0A0E9TIE3</accession>
<reference evidence="1" key="1">
    <citation type="submission" date="2014-11" db="EMBL/GenBank/DDBJ databases">
        <authorList>
            <person name="Amaro Gonzalez C."/>
        </authorList>
    </citation>
    <scope>NUCLEOTIDE SEQUENCE</scope>
</reference>